<dbReference type="EMBL" id="UINC01167884">
    <property type="protein sequence ID" value="SVD70626.1"/>
    <property type="molecule type" value="Genomic_DNA"/>
</dbReference>
<sequence length="222" mass="25662">MEYFDTKNYQFNTKSRDGVYIIHGFTGSTNEIRELAEYLGNQGFYTRADNLPGHGSTPEDCNRCRYTDWIEFVEQGLAEMISRCDNVYVIGISMGSLLALHLSSIFPLNAAVYASVAIKFKDKISARILTPLFHRIIPFRSKKYSYPKHLWDNFECIGYKVWPMSALNEMRKLTNYVNSELSSVTCPSLLIHSNTDQLTLKENIEYVYQNISSEHKETFFIE</sequence>
<organism evidence="2">
    <name type="scientific">marine metagenome</name>
    <dbReference type="NCBI Taxonomy" id="408172"/>
    <lineage>
        <taxon>unclassified sequences</taxon>
        <taxon>metagenomes</taxon>
        <taxon>ecological metagenomes</taxon>
    </lineage>
</organism>
<reference evidence="2" key="1">
    <citation type="submission" date="2018-05" db="EMBL/GenBank/DDBJ databases">
        <authorList>
            <person name="Lanie J.A."/>
            <person name="Ng W.-L."/>
            <person name="Kazmierczak K.M."/>
            <person name="Andrzejewski T.M."/>
            <person name="Davidsen T.M."/>
            <person name="Wayne K.J."/>
            <person name="Tettelin H."/>
            <person name="Glass J.I."/>
            <person name="Rusch D."/>
            <person name="Podicherti R."/>
            <person name="Tsui H.-C.T."/>
            <person name="Winkler M.E."/>
        </authorList>
    </citation>
    <scope>NUCLEOTIDE SEQUENCE</scope>
</reference>
<dbReference type="InterPro" id="IPR012354">
    <property type="entry name" value="Esterase_lipase"/>
</dbReference>
<accession>A0A382XHI4</accession>
<name>A0A382XHI4_9ZZZZ</name>
<dbReference type="Pfam" id="PF12146">
    <property type="entry name" value="Hydrolase_4"/>
    <property type="match status" value="1"/>
</dbReference>
<dbReference type="SUPFAM" id="SSF53474">
    <property type="entry name" value="alpha/beta-Hydrolases"/>
    <property type="match status" value="1"/>
</dbReference>
<dbReference type="GO" id="GO:0052689">
    <property type="term" value="F:carboxylic ester hydrolase activity"/>
    <property type="evidence" value="ECO:0007669"/>
    <property type="project" value="InterPro"/>
</dbReference>
<dbReference type="Gene3D" id="3.40.50.1820">
    <property type="entry name" value="alpha/beta hydrolase"/>
    <property type="match status" value="1"/>
</dbReference>
<dbReference type="InterPro" id="IPR029058">
    <property type="entry name" value="AB_hydrolase_fold"/>
</dbReference>
<dbReference type="InterPro" id="IPR022742">
    <property type="entry name" value="Hydrolase_4"/>
</dbReference>
<dbReference type="InterPro" id="IPR051044">
    <property type="entry name" value="MAG_DAG_Lipase"/>
</dbReference>
<evidence type="ECO:0000313" key="2">
    <source>
        <dbReference type="EMBL" id="SVD70626.1"/>
    </source>
</evidence>
<proteinExistence type="predicted"/>
<feature type="non-terminal residue" evidence="2">
    <location>
        <position position="222"/>
    </location>
</feature>
<feature type="domain" description="Serine aminopeptidase S33" evidence="1">
    <location>
        <begin position="15"/>
        <end position="220"/>
    </location>
</feature>
<dbReference type="PANTHER" id="PTHR11614">
    <property type="entry name" value="PHOSPHOLIPASE-RELATED"/>
    <property type="match status" value="1"/>
</dbReference>
<gene>
    <name evidence="2" type="ORF">METZ01_LOCUS423480</name>
</gene>
<dbReference type="AlphaFoldDB" id="A0A382XHI4"/>
<evidence type="ECO:0000259" key="1">
    <source>
        <dbReference type="Pfam" id="PF12146"/>
    </source>
</evidence>
<protein>
    <recommendedName>
        <fullName evidence="1">Serine aminopeptidase S33 domain-containing protein</fullName>
    </recommendedName>
</protein>
<dbReference type="PIRSF" id="PIRSF017388">
    <property type="entry name" value="Esterase_lipase"/>
    <property type="match status" value="1"/>
</dbReference>